<dbReference type="InterPro" id="IPR003660">
    <property type="entry name" value="HAMP_dom"/>
</dbReference>
<feature type="domain" description="PAC" evidence="4">
    <location>
        <begin position="656"/>
        <end position="708"/>
    </location>
</feature>
<dbReference type="InterPro" id="IPR013655">
    <property type="entry name" value="PAS_fold_3"/>
</dbReference>
<name>E0UDU4_GLOV7</name>
<dbReference type="HOGENOM" id="CLU_326462_0_0_3"/>
<keyword evidence="2" id="KW-1133">Transmembrane helix</keyword>
<dbReference type="eggNOG" id="COG5002">
    <property type="taxonomic scope" value="Bacteria"/>
</dbReference>
<feature type="domain" description="PAC" evidence="4">
    <location>
        <begin position="491"/>
        <end position="549"/>
    </location>
</feature>
<evidence type="ECO:0000259" key="3">
    <source>
        <dbReference type="PROSITE" id="PS50112"/>
    </source>
</evidence>
<dbReference type="InterPro" id="IPR013656">
    <property type="entry name" value="PAS_4"/>
</dbReference>
<evidence type="ECO:0000259" key="6">
    <source>
        <dbReference type="PROSITE" id="PS50887"/>
    </source>
</evidence>
<dbReference type="InterPro" id="IPR001610">
    <property type="entry name" value="PAC"/>
</dbReference>
<dbReference type="FunFam" id="3.30.70.270:FF:000001">
    <property type="entry name" value="Diguanylate cyclase domain protein"/>
    <property type="match status" value="1"/>
</dbReference>
<feature type="domain" description="PAS" evidence="3">
    <location>
        <begin position="582"/>
        <end position="652"/>
    </location>
</feature>
<dbReference type="PANTHER" id="PTHR44757">
    <property type="entry name" value="DIGUANYLATE CYCLASE DGCP"/>
    <property type="match status" value="1"/>
</dbReference>
<evidence type="ECO:0000313" key="8">
    <source>
        <dbReference type="Proteomes" id="UP000008206"/>
    </source>
</evidence>
<dbReference type="eggNOG" id="COG4191">
    <property type="taxonomic scope" value="Bacteria"/>
</dbReference>
<keyword evidence="8" id="KW-1185">Reference proteome</keyword>
<keyword evidence="1" id="KW-0175">Coiled coil</keyword>
<dbReference type="CDD" id="cd01949">
    <property type="entry name" value="GGDEF"/>
    <property type="match status" value="1"/>
</dbReference>
<dbReference type="InterPro" id="IPR000160">
    <property type="entry name" value="GGDEF_dom"/>
</dbReference>
<dbReference type="SMART" id="SM00086">
    <property type="entry name" value="PAC"/>
    <property type="match status" value="2"/>
</dbReference>
<dbReference type="CDD" id="cd06225">
    <property type="entry name" value="HAMP"/>
    <property type="match status" value="1"/>
</dbReference>
<protein>
    <submittedName>
        <fullName evidence="7">Diguanylate cyclase with PAS/PAC sensor</fullName>
    </submittedName>
</protein>
<dbReference type="STRING" id="497965.Cyan7822_4621"/>
<dbReference type="Gene3D" id="3.30.70.270">
    <property type="match status" value="1"/>
</dbReference>
<dbReference type="Pfam" id="PF00990">
    <property type="entry name" value="GGDEF"/>
    <property type="match status" value="1"/>
</dbReference>
<dbReference type="SMART" id="SM00304">
    <property type="entry name" value="HAMP"/>
    <property type="match status" value="1"/>
</dbReference>
<dbReference type="InterPro" id="IPR043128">
    <property type="entry name" value="Rev_trsase/Diguanyl_cyclase"/>
</dbReference>
<dbReference type="Gene3D" id="6.10.340.10">
    <property type="match status" value="1"/>
</dbReference>
<dbReference type="NCBIfam" id="TIGR00254">
    <property type="entry name" value="GGDEF"/>
    <property type="match status" value="1"/>
</dbReference>
<dbReference type="PANTHER" id="PTHR44757:SF2">
    <property type="entry name" value="BIOFILM ARCHITECTURE MAINTENANCE PROTEIN MBAA"/>
    <property type="match status" value="1"/>
</dbReference>
<evidence type="ECO:0000259" key="5">
    <source>
        <dbReference type="PROSITE" id="PS50885"/>
    </source>
</evidence>
<evidence type="ECO:0000256" key="2">
    <source>
        <dbReference type="SAM" id="Phobius"/>
    </source>
</evidence>
<dbReference type="RefSeq" id="WP_013324571.1">
    <property type="nucleotide sequence ID" value="NC_014501.1"/>
</dbReference>
<dbReference type="PROSITE" id="PS50113">
    <property type="entry name" value="PAC"/>
    <property type="match status" value="2"/>
</dbReference>
<keyword evidence="2" id="KW-0812">Transmembrane</keyword>
<dbReference type="EMBL" id="CP002198">
    <property type="protein sequence ID" value="ADN16529.1"/>
    <property type="molecule type" value="Genomic_DNA"/>
</dbReference>
<dbReference type="InterPro" id="IPR000014">
    <property type="entry name" value="PAS"/>
</dbReference>
<proteinExistence type="predicted"/>
<dbReference type="KEGG" id="cyj:Cyan7822_4621"/>
<dbReference type="GO" id="GO:0016020">
    <property type="term" value="C:membrane"/>
    <property type="evidence" value="ECO:0007669"/>
    <property type="project" value="InterPro"/>
</dbReference>
<dbReference type="SMART" id="SM00091">
    <property type="entry name" value="PAS"/>
    <property type="match status" value="2"/>
</dbReference>
<dbReference type="GO" id="GO:0007165">
    <property type="term" value="P:signal transduction"/>
    <property type="evidence" value="ECO:0007669"/>
    <property type="project" value="InterPro"/>
</dbReference>
<dbReference type="InterPro" id="IPR029787">
    <property type="entry name" value="Nucleotide_cyclase"/>
</dbReference>
<evidence type="ECO:0000259" key="4">
    <source>
        <dbReference type="PROSITE" id="PS50113"/>
    </source>
</evidence>
<dbReference type="CDD" id="cd00130">
    <property type="entry name" value="PAS"/>
    <property type="match status" value="2"/>
</dbReference>
<dbReference type="NCBIfam" id="TIGR00229">
    <property type="entry name" value="sensory_box"/>
    <property type="match status" value="1"/>
</dbReference>
<evidence type="ECO:0000313" key="7">
    <source>
        <dbReference type="EMBL" id="ADN16529.1"/>
    </source>
</evidence>
<dbReference type="eggNOG" id="COG3706">
    <property type="taxonomic scope" value="Bacteria"/>
</dbReference>
<dbReference type="Gene3D" id="3.30.450.20">
    <property type="entry name" value="PAS domain"/>
    <property type="match status" value="4"/>
</dbReference>
<dbReference type="InterPro" id="IPR052155">
    <property type="entry name" value="Biofilm_reg_signaling"/>
</dbReference>
<dbReference type="InterPro" id="IPR000700">
    <property type="entry name" value="PAS-assoc_C"/>
</dbReference>
<feature type="coiled-coil region" evidence="1">
    <location>
        <begin position="690"/>
        <end position="719"/>
    </location>
</feature>
<dbReference type="PROSITE" id="PS50885">
    <property type="entry name" value="HAMP"/>
    <property type="match status" value="1"/>
</dbReference>
<dbReference type="SMART" id="SM00267">
    <property type="entry name" value="GGDEF"/>
    <property type="match status" value="1"/>
</dbReference>
<accession>E0UDU4</accession>
<feature type="domain" description="HAMP" evidence="5">
    <location>
        <begin position="353"/>
        <end position="405"/>
    </location>
</feature>
<organism evidence="7 8">
    <name type="scientific">Gloeothece verrucosa (strain PCC 7822)</name>
    <name type="common">Cyanothece sp. (strain PCC 7822)</name>
    <dbReference type="NCBI Taxonomy" id="497965"/>
    <lineage>
        <taxon>Bacteria</taxon>
        <taxon>Bacillati</taxon>
        <taxon>Cyanobacteriota</taxon>
        <taxon>Cyanophyceae</taxon>
        <taxon>Oscillatoriophycideae</taxon>
        <taxon>Chroococcales</taxon>
        <taxon>Aphanothecaceae</taxon>
        <taxon>Gloeothece</taxon>
        <taxon>Gloeothece verrucosa</taxon>
    </lineage>
</organism>
<reference evidence="8" key="1">
    <citation type="journal article" date="2011" name="MBio">
        <title>Novel metabolic attributes of the genus Cyanothece, comprising a group of unicellular nitrogen-fixing Cyanobacteria.</title>
        <authorList>
            <person name="Bandyopadhyay A."/>
            <person name="Elvitigala T."/>
            <person name="Welsh E."/>
            <person name="Stockel J."/>
            <person name="Liberton M."/>
            <person name="Min H."/>
            <person name="Sherman L.A."/>
            <person name="Pakrasi H.B."/>
        </authorList>
    </citation>
    <scope>NUCLEOTIDE SEQUENCE [LARGE SCALE GENOMIC DNA]</scope>
    <source>
        <strain evidence="8">PCC 7822</strain>
    </source>
</reference>
<dbReference type="Pfam" id="PF08448">
    <property type="entry name" value="PAS_4"/>
    <property type="match status" value="1"/>
</dbReference>
<dbReference type="SUPFAM" id="SSF55785">
    <property type="entry name" value="PYP-like sensor domain (PAS domain)"/>
    <property type="match status" value="2"/>
</dbReference>
<feature type="coiled-coil region" evidence="1">
    <location>
        <begin position="540"/>
        <end position="585"/>
    </location>
</feature>
<dbReference type="PROSITE" id="PS50112">
    <property type="entry name" value="PAS"/>
    <property type="match status" value="1"/>
</dbReference>
<dbReference type="InterPro" id="IPR035965">
    <property type="entry name" value="PAS-like_dom_sf"/>
</dbReference>
<evidence type="ECO:0000256" key="1">
    <source>
        <dbReference type="SAM" id="Coils"/>
    </source>
</evidence>
<dbReference type="Proteomes" id="UP000008206">
    <property type="component" value="Chromosome"/>
</dbReference>
<feature type="domain" description="GGDEF" evidence="6">
    <location>
        <begin position="747"/>
        <end position="882"/>
    </location>
</feature>
<feature type="transmembrane region" description="Helical" evidence="2">
    <location>
        <begin position="333"/>
        <end position="352"/>
    </location>
</feature>
<dbReference type="AlphaFoldDB" id="E0UDU4"/>
<sequence length="882" mass="100845">MSAIVPIFTAVSLVAYFSYKNTQQVIDKLADQLMSEVDNRVHQYLETYLATPHRLNLSNANAVALGQLNLLELKEVERFLYWQSLNYPYLPDIMFANERGDFRIADYIKGKRSIWAADYPNIDKINQYAIDSTGQRIHWQQTLPMPDGDIRKRPWYQLAKRTQAARWSTIFTLGDDTDLTINASLPIYEPKTKRLRGVFGVHIYLSRINQFLQQIQVAQSGVVFIIEPNGLLVASSTKELPYLKTNHNTFKRLSAIDSKYPTIQVASRSIISTFKSFSQINRHEHLKFTQSGKQYFLHISPFKDQYGLNWLVVTVIPESDFSEQAYKIYTRHIIILSGIVLLGAIGLATVTARASTRSLLRLNTLIKNLAKNNFELVKTISNITEVKELTESFNQMAQQLQQSYETMRSLNQELADKEAYVTNLLEMLPIGVALHDQNGTVTYLNQVAKQLLKIESIPLATREELSNVYNVYQVGTNELYPPENIPALRALEGETVLLENLEIHLPHAEIIILEVNATPVFNQQGEIISSIVAFQDITLRQQAEQLLSRYNRELEAEVQQRTLALEKEIQERQKTEAALRESETRFREAFATAAVGMAIVSLEGKFIQVNASLCEMFGYEEMALLKLSVEEVTYPEDLELDLELVRQIIIGKIAHYHLEKRYIHRNGHLIWGLLSVALIRNPDQQPLYVIAQVQNITAQKEAEAALLEANRELEHLIRIDPLTQVPNRRYFDEYFQQEWQRGIREEQPLSLILLDVDYFKRYNDYYGHPAGDRCLAAVAQAVKQSLKRPADQVARYGGEEFAVILPHTALEGGMIMAKQIQDSLQQFSLPHKRSPISNCVTVSLGISCIIPSSFMSSERLIIQADQALYQAKQQGRNRYAIY</sequence>
<gene>
    <name evidence="7" type="ordered locus">Cyan7822_4621</name>
</gene>
<dbReference type="Pfam" id="PF00672">
    <property type="entry name" value="HAMP"/>
    <property type="match status" value="1"/>
</dbReference>
<dbReference type="Pfam" id="PF08447">
    <property type="entry name" value="PAS_3"/>
    <property type="match status" value="1"/>
</dbReference>
<dbReference type="PROSITE" id="PS50887">
    <property type="entry name" value="GGDEF"/>
    <property type="match status" value="1"/>
</dbReference>
<keyword evidence="2" id="KW-0472">Membrane</keyword>
<dbReference type="SUPFAM" id="SSF55073">
    <property type="entry name" value="Nucleotide cyclase"/>
    <property type="match status" value="1"/>
</dbReference>